<proteinExistence type="inferred from homology"/>
<dbReference type="EMBL" id="ATHJ01000091">
    <property type="protein sequence ID" value="EPR39239.1"/>
    <property type="molecule type" value="Genomic_DNA"/>
</dbReference>
<protein>
    <submittedName>
        <fullName evidence="5">Glycosyl transferase group 1</fullName>
    </submittedName>
</protein>
<dbReference type="PANTHER" id="PTHR12526">
    <property type="entry name" value="GLYCOSYLTRANSFERASE"/>
    <property type="match status" value="1"/>
</dbReference>
<dbReference type="InterPro" id="IPR001296">
    <property type="entry name" value="Glyco_trans_1"/>
</dbReference>
<evidence type="ECO:0000256" key="1">
    <source>
        <dbReference type="ARBA" id="ARBA00009481"/>
    </source>
</evidence>
<organism evidence="5 6">
    <name type="scientific">Desulfococcus multivorans DSM 2059</name>
    <dbReference type="NCBI Taxonomy" id="1121405"/>
    <lineage>
        <taxon>Bacteria</taxon>
        <taxon>Pseudomonadati</taxon>
        <taxon>Thermodesulfobacteriota</taxon>
        <taxon>Desulfobacteria</taxon>
        <taxon>Desulfobacterales</taxon>
        <taxon>Desulfococcaceae</taxon>
        <taxon>Desulfococcus</taxon>
    </lineage>
</organism>
<gene>
    <name evidence="5" type="ORF">dsmv_2743</name>
</gene>
<keyword evidence="3 5" id="KW-0808">Transferase</keyword>
<dbReference type="Pfam" id="PF00534">
    <property type="entry name" value="Glycos_transf_1"/>
    <property type="match status" value="1"/>
</dbReference>
<evidence type="ECO:0000256" key="2">
    <source>
        <dbReference type="ARBA" id="ARBA00022676"/>
    </source>
</evidence>
<evidence type="ECO:0000259" key="4">
    <source>
        <dbReference type="Pfam" id="PF00534"/>
    </source>
</evidence>
<reference evidence="5 6" key="1">
    <citation type="journal article" date="2013" name="Genome Announc.">
        <title>Draft genome sequences for three mercury-methylating, sulfate-reducing bacteria.</title>
        <authorList>
            <person name="Brown S.D."/>
            <person name="Hurt R.A.Jr."/>
            <person name="Gilmour C.C."/>
            <person name="Elias D.A."/>
        </authorList>
    </citation>
    <scope>NUCLEOTIDE SEQUENCE [LARGE SCALE GENOMIC DNA]</scope>
    <source>
        <strain evidence="5 6">DSM 2059</strain>
    </source>
</reference>
<dbReference type="eggNOG" id="COG0438">
    <property type="taxonomic scope" value="Bacteria"/>
</dbReference>
<evidence type="ECO:0000313" key="5">
    <source>
        <dbReference type="EMBL" id="EPR39239.1"/>
    </source>
</evidence>
<keyword evidence="2" id="KW-0328">Glycosyltransferase</keyword>
<dbReference type="Gene3D" id="3.40.50.2000">
    <property type="entry name" value="Glycogen Phosphorylase B"/>
    <property type="match status" value="2"/>
</dbReference>
<dbReference type="SUPFAM" id="SSF53756">
    <property type="entry name" value="UDP-Glycosyltransferase/glycogen phosphorylase"/>
    <property type="match status" value="1"/>
</dbReference>
<dbReference type="OrthoDB" id="5443996at2"/>
<dbReference type="AlphaFoldDB" id="S7UYD0"/>
<evidence type="ECO:0000313" key="6">
    <source>
        <dbReference type="Proteomes" id="UP000014977"/>
    </source>
</evidence>
<dbReference type="STRING" id="897.B2D07_17710"/>
<dbReference type="PATRIC" id="fig|1121405.3.peg.2411"/>
<name>S7UYD0_DESML</name>
<feature type="domain" description="Glycosyl transferase family 1" evidence="4">
    <location>
        <begin position="202"/>
        <end position="345"/>
    </location>
</feature>
<comment type="caution">
    <text evidence="5">The sequence shown here is derived from an EMBL/GenBank/DDBJ whole genome shotgun (WGS) entry which is preliminary data.</text>
</comment>
<comment type="similarity">
    <text evidence="1">Belongs to the glycosyltransferase group 1 family. Glycosyltransferase 4 subfamily.</text>
</comment>
<dbReference type="CDD" id="cd03801">
    <property type="entry name" value="GT4_PimA-like"/>
    <property type="match status" value="1"/>
</dbReference>
<dbReference type="Proteomes" id="UP000014977">
    <property type="component" value="Unassembled WGS sequence"/>
</dbReference>
<keyword evidence="6" id="KW-1185">Reference proteome</keyword>
<evidence type="ECO:0000256" key="3">
    <source>
        <dbReference type="ARBA" id="ARBA00022679"/>
    </source>
</evidence>
<dbReference type="PANTHER" id="PTHR12526:SF640">
    <property type="entry name" value="COLANIC ACID BIOSYNTHESIS GLYCOSYLTRANSFERASE WCAL-RELATED"/>
    <property type="match status" value="1"/>
</dbReference>
<dbReference type="RefSeq" id="WP_020877500.1">
    <property type="nucleotide sequence ID" value="NZ_ATHJ01000091.1"/>
</dbReference>
<sequence length="373" mass="42663">MRITLYAPFKPLDHPRPSGDLAIAHSLRAYLESRGHSVRRAGGTRMRWIYWRPRLWGPLLGEWRRALREQRIRPAQLWLTYHTYYKAPDLLGPLVCRRFGLPYVVFQGIFSTKRRRRLRTLPGYLLNRLALTTACHLFTNRLEDWVNLKRLVPSHRLTYIRPGISPAMFTFDAGARAILRREWAVGDAPVVLSAAMFRPGVKSEGLAWVIRSCGRLYRTGLPLYLVIAGDGRERERLRRLGERHLPGRIRFVGRIPREEMHRFYSAGDLFAFPGIRESLGMVYLESQSCGLPVAAFDNGGIPEVVARGETGLLTPPFDGPAFDLALSGLILDPERRCAMGERAREHVRRRHDIEKNYGPMEAILSDIAGGMMR</sequence>
<accession>S7UYD0</accession>
<dbReference type="GO" id="GO:0016757">
    <property type="term" value="F:glycosyltransferase activity"/>
    <property type="evidence" value="ECO:0007669"/>
    <property type="project" value="UniProtKB-KW"/>
</dbReference>